<evidence type="ECO:0008006" key="3">
    <source>
        <dbReference type="Google" id="ProtNLM"/>
    </source>
</evidence>
<protein>
    <recommendedName>
        <fullName evidence="3">HTH merR-type domain-containing protein</fullName>
    </recommendedName>
</protein>
<comment type="caution">
    <text evidence="1">The sequence shown here is derived from an EMBL/GenBank/DDBJ whole genome shotgun (WGS) entry which is preliminary data.</text>
</comment>
<reference evidence="1 2" key="1">
    <citation type="submission" date="2010-09" db="EMBL/GenBank/DDBJ databases">
        <authorList>
            <person name="Weinstock G."/>
            <person name="Sodergren E."/>
            <person name="Clifton S."/>
            <person name="Fulton L."/>
            <person name="Fulton B."/>
            <person name="Courtney L."/>
            <person name="Fronick C."/>
            <person name="Harrison M."/>
            <person name="Strong C."/>
            <person name="Farmer C."/>
            <person name="Delahaunty K."/>
            <person name="Markovic C."/>
            <person name="Hall O."/>
            <person name="Minx P."/>
            <person name="Tomlinson C."/>
            <person name="Mitreva M."/>
            <person name="Hou S."/>
            <person name="Chen J."/>
            <person name="Wollam A."/>
            <person name="Pepin K.H."/>
            <person name="Johnson M."/>
            <person name="Bhonagiri V."/>
            <person name="Zhang X."/>
            <person name="Suruliraj S."/>
            <person name="Warren W."/>
            <person name="Chinwalla A."/>
            <person name="Mardis E.R."/>
            <person name="Wilson R.K."/>
        </authorList>
    </citation>
    <scope>NUCLEOTIDE SEQUENCE [LARGE SCALE GENOMIC DNA]</scope>
    <source>
        <strain evidence="1 2">TX0630</strain>
    </source>
</reference>
<dbReference type="AlphaFoldDB" id="A0ABC9P5K0"/>
<organism evidence="1 2">
    <name type="scientific">Enterococcus faecalis TX0630</name>
    <dbReference type="NCBI Taxonomy" id="749508"/>
    <lineage>
        <taxon>Bacteria</taxon>
        <taxon>Bacillati</taxon>
        <taxon>Bacillota</taxon>
        <taxon>Bacilli</taxon>
        <taxon>Lactobacillales</taxon>
        <taxon>Enterococcaceae</taxon>
        <taxon>Enterococcus</taxon>
    </lineage>
</organism>
<dbReference type="EMBL" id="AEBE01000067">
    <property type="protein sequence ID" value="EFU90276.1"/>
    <property type="molecule type" value="Genomic_DNA"/>
</dbReference>
<sequence length="137" mass="16112">MWKMYSFDQVILELDNAIALKTLKNWANRIEKMTDTRFERRYAKNSAGHSYSYKVFSIKDIENFQELLRLRENNVPLNEAINEVFMSDENKATHINKQEIEDLKRDMRQLLKVSQSILAENASLKERIGALERGTAE</sequence>
<dbReference type="Proteomes" id="UP000004933">
    <property type="component" value="Unassembled WGS sequence"/>
</dbReference>
<evidence type="ECO:0000313" key="1">
    <source>
        <dbReference type="EMBL" id="EFU90276.1"/>
    </source>
</evidence>
<proteinExistence type="predicted"/>
<name>A0ABC9P5K0_ENTFL</name>
<gene>
    <name evidence="1" type="ORF">HMPREF9511_01748</name>
</gene>
<evidence type="ECO:0000313" key="2">
    <source>
        <dbReference type="Proteomes" id="UP000004933"/>
    </source>
</evidence>
<accession>A0ABC9P5K0</accession>